<dbReference type="AlphaFoldDB" id="A0A5B9P4Q6"/>
<gene>
    <name evidence="2" type="ORF">MFFC18_11190</name>
</gene>
<sequence>MASEREKEIKRRRKRRKQIAHLRARAAKATGSEKQVLADKLRNMTPGYKVLIESMGLAKK</sequence>
<dbReference type="RefSeq" id="WP_075081732.1">
    <property type="nucleotide sequence ID" value="NZ_CP042912.1"/>
</dbReference>
<dbReference type="OrthoDB" id="292404at2"/>
<dbReference type="Proteomes" id="UP000322214">
    <property type="component" value="Chromosome"/>
</dbReference>
<accession>A0A5B9P4Q6</accession>
<dbReference type="InterPro" id="IPR046479">
    <property type="entry name" value="DUF6800"/>
</dbReference>
<evidence type="ECO:0000313" key="2">
    <source>
        <dbReference type="EMBL" id="QEG21264.1"/>
    </source>
</evidence>
<proteinExistence type="predicted"/>
<evidence type="ECO:0000256" key="1">
    <source>
        <dbReference type="SAM" id="MobiDB-lite"/>
    </source>
</evidence>
<dbReference type="Pfam" id="PF20607">
    <property type="entry name" value="DUF6800"/>
    <property type="match status" value="1"/>
</dbReference>
<feature type="region of interest" description="Disordered" evidence="1">
    <location>
        <begin position="1"/>
        <end position="31"/>
    </location>
</feature>
<dbReference type="EMBL" id="CP042912">
    <property type="protein sequence ID" value="QEG21264.1"/>
    <property type="molecule type" value="Genomic_DNA"/>
</dbReference>
<reference evidence="2 3" key="1">
    <citation type="submission" date="2019-08" db="EMBL/GenBank/DDBJ databases">
        <title>Deep-cultivation of Planctomycetes and their phenomic and genomic characterization uncovers novel biology.</title>
        <authorList>
            <person name="Wiegand S."/>
            <person name="Jogler M."/>
            <person name="Boedeker C."/>
            <person name="Pinto D."/>
            <person name="Vollmers J."/>
            <person name="Rivas-Marin E."/>
            <person name="Kohn T."/>
            <person name="Peeters S.H."/>
            <person name="Heuer A."/>
            <person name="Rast P."/>
            <person name="Oberbeckmann S."/>
            <person name="Bunk B."/>
            <person name="Jeske O."/>
            <person name="Meyerdierks A."/>
            <person name="Storesund J.E."/>
            <person name="Kallscheuer N."/>
            <person name="Luecker S."/>
            <person name="Lage O.M."/>
            <person name="Pohl T."/>
            <person name="Merkel B.J."/>
            <person name="Hornburger P."/>
            <person name="Mueller R.-W."/>
            <person name="Bruemmer F."/>
            <person name="Labrenz M."/>
            <person name="Spormann A.M."/>
            <person name="Op den Camp H."/>
            <person name="Overmann J."/>
            <person name="Amann R."/>
            <person name="Jetten M.S.M."/>
            <person name="Mascher T."/>
            <person name="Medema M.H."/>
            <person name="Devos D.P."/>
            <person name="Kaster A.-K."/>
            <person name="Ovreas L."/>
            <person name="Rohde M."/>
            <person name="Galperin M.Y."/>
            <person name="Jogler C."/>
        </authorList>
    </citation>
    <scope>NUCLEOTIDE SEQUENCE [LARGE SCALE GENOMIC DNA]</scope>
    <source>
        <strain evidence="2 3">FC18</strain>
    </source>
</reference>
<feature type="compositionally biased region" description="Basic residues" evidence="1">
    <location>
        <begin position="10"/>
        <end position="26"/>
    </location>
</feature>
<name>A0A5B9P4Q6_9BACT</name>
<dbReference type="STRING" id="980251.GCA_001642875_01821"/>
<protein>
    <submittedName>
        <fullName evidence="2">Uncharacterized protein</fullName>
    </submittedName>
</protein>
<keyword evidence="3" id="KW-1185">Reference proteome</keyword>
<dbReference type="KEGG" id="mff:MFFC18_11190"/>
<organism evidence="2 3">
    <name type="scientific">Mariniblastus fucicola</name>
    <dbReference type="NCBI Taxonomy" id="980251"/>
    <lineage>
        <taxon>Bacteria</taxon>
        <taxon>Pseudomonadati</taxon>
        <taxon>Planctomycetota</taxon>
        <taxon>Planctomycetia</taxon>
        <taxon>Pirellulales</taxon>
        <taxon>Pirellulaceae</taxon>
        <taxon>Mariniblastus</taxon>
    </lineage>
</organism>
<evidence type="ECO:0000313" key="3">
    <source>
        <dbReference type="Proteomes" id="UP000322214"/>
    </source>
</evidence>